<accession>A0ABV4KG55</accession>
<dbReference type="EMBL" id="JASMRN010000017">
    <property type="protein sequence ID" value="MEZ7516670.1"/>
    <property type="molecule type" value="Genomic_DNA"/>
</dbReference>
<keyword evidence="2" id="KW-1185">Reference proteome</keyword>
<evidence type="ECO:0000313" key="2">
    <source>
        <dbReference type="Proteomes" id="UP001568894"/>
    </source>
</evidence>
<reference evidence="1 2" key="1">
    <citation type="submission" date="2023-05" db="EMBL/GenBank/DDBJ databases">
        <title>Adaptations of aquatic viruses from atmosphere-close ecosystems of the Central Arctic Ocean.</title>
        <authorList>
            <person name="Rahlff J."/>
            <person name="Holmfeldt K."/>
        </authorList>
    </citation>
    <scope>NUCLEOTIDE SEQUENCE [LARGE SCALE GENOMIC DNA]</scope>
    <source>
        <strain evidence="1 2">Arc14</strain>
    </source>
</reference>
<evidence type="ECO:0000313" key="1">
    <source>
        <dbReference type="EMBL" id="MEZ7516670.1"/>
    </source>
</evidence>
<sequence length="91" mass="10853">MSEIITKEDLRQFGLLLRNDIYNVLRNKSKETDLFNPKWLKSRAVRKMMDMSAGSLENLRVTGKVRYKKVLGSYYYNRKDLEKLFEDAKEN</sequence>
<organism evidence="1 2">
    <name type="scientific">Flavobacterium frigidarium</name>
    <dbReference type="NCBI Taxonomy" id="99286"/>
    <lineage>
        <taxon>Bacteria</taxon>
        <taxon>Pseudomonadati</taxon>
        <taxon>Bacteroidota</taxon>
        <taxon>Flavobacteriia</taxon>
        <taxon>Flavobacteriales</taxon>
        <taxon>Flavobacteriaceae</taxon>
        <taxon>Flavobacterium</taxon>
    </lineage>
</organism>
<gene>
    <name evidence="1" type="ORF">QO192_15435</name>
</gene>
<keyword evidence="1" id="KW-0238">DNA-binding</keyword>
<protein>
    <submittedName>
        <fullName evidence="1">DNA-binding protein</fullName>
    </submittedName>
</protein>
<name>A0ABV4KG55_9FLAO</name>
<dbReference type="GO" id="GO:0003677">
    <property type="term" value="F:DNA binding"/>
    <property type="evidence" value="ECO:0007669"/>
    <property type="project" value="UniProtKB-KW"/>
</dbReference>
<proteinExistence type="predicted"/>
<comment type="caution">
    <text evidence="1">The sequence shown here is derived from an EMBL/GenBank/DDBJ whole genome shotgun (WGS) entry which is preliminary data.</text>
</comment>
<dbReference type="Proteomes" id="UP001568894">
    <property type="component" value="Unassembled WGS sequence"/>
</dbReference>
<dbReference type="RefSeq" id="WP_371572017.1">
    <property type="nucleotide sequence ID" value="NZ_JASMRN010000017.1"/>
</dbReference>